<comment type="similarity">
    <text evidence="2">Belongs to the HAUS3 family.</text>
</comment>
<dbReference type="Pfam" id="PF14932">
    <property type="entry name" value="HAUS-augmin3"/>
    <property type="match status" value="1"/>
</dbReference>
<evidence type="ECO:0000256" key="6">
    <source>
        <dbReference type="ARBA" id="ARBA00022776"/>
    </source>
</evidence>
<comment type="subcellular location">
    <subcellularLocation>
        <location evidence="1">Cytoplasm</location>
        <location evidence="1">Cytoskeleton</location>
        <location evidence="1">Spindle</location>
    </subcellularLocation>
</comment>
<evidence type="ECO:0000256" key="3">
    <source>
        <dbReference type="ARBA" id="ARBA00022490"/>
    </source>
</evidence>
<keyword evidence="8" id="KW-0206">Cytoskeleton</keyword>
<evidence type="ECO:0000313" key="12">
    <source>
        <dbReference type="Proteomes" id="UP000695000"/>
    </source>
</evidence>
<evidence type="ECO:0000256" key="2">
    <source>
        <dbReference type="ARBA" id="ARBA00009645"/>
    </source>
</evidence>
<feature type="domain" description="HAUS augmin-like complex subunit 3 N-terminal" evidence="11">
    <location>
        <begin position="38"/>
        <end position="251"/>
    </location>
</feature>
<evidence type="ECO:0000256" key="7">
    <source>
        <dbReference type="ARBA" id="ARBA00023054"/>
    </source>
</evidence>
<keyword evidence="9" id="KW-0131">Cell cycle</keyword>
<proteinExistence type="inferred from homology"/>
<evidence type="ECO:0000256" key="9">
    <source>
        <dbReference type="ARBA" id="ARBA00023306"/>
    </source>
</evidence>
<feature type="coiled-coil region" evidence="10">
    <location>
        <begin position="154"/>
        <end position="181"/>
    </location>
</feature>
<evidence type="ECO:0000256" key="5">
    <source>
        <dbReference type="ARBA" id="ARBA00022701"/>
    </source>
</evidence>
<evidence type="ECO:0000256" key="1">
    <source>
        <dbReference type="ARBA" id="ARBA00004186"/>
    </source>
</evidence>
<keyword evidence="6" id="KW-0498">Mitosis</keyword>
<keyword evidence="5" id="KW-0493">Microtubule</keyword>
<evidence type="ECO:0000256" key="10">
    <source>
        <dbReference type="SAM" id="Coils"/>
    </source>
</evidence>
<evidence type="ECO:0000313" key="13">
    <source>
        <dbReference type="RefSeq" id="XP_017776793.1"/>
    </source>
</evidence>
<protein>
    <submittedName>
        <fullName evidence="13">Uncharacterized protein LOC108562835</fullName>
    </submittedName>
</protein>
<sequence>MALIENNGDKLFSLFNELGVNLGKTDRTVVNGWFDSNCKETVDFLNWICNSINTNNVLTSQESDAYELLLDNDLLLSNEKYDAALEDLEINHTDIFNVENNLFNNECLMDEIAIADLDLDEADQSVANEQKLGYLLKNSMIKKRNEQTEAEAKKNVAKDKCMVLSNKLQDLNKQLEAQILKYGEHLINYDMESNPSFISSIPNEEYNFYCSDVTSVINRVIGKHKSAPSNDLIMSSTKNKLQQSLFNNTESSTILEEMQNRIANSIFKYVQAKSQEYTLESTLNYLNNLDLFEASTCILQGMDLYQMEGMIISKREQVKTITIDLEALAGQTSKKYINLPKLAKAEMDLKEMQTKNAYFTDLNAKISGILSFQFLTYLFYERENKNMEITDGFFKEVYQYITYDLKNYELRTEMMNKVIEDYNEYKSKPIVKQYKILQDVMELLQGNSKKEYDLQDVVNVVQQFRGECRNLEKRVYLNDVDTFKADCEPIVENIEVMKRFLMNGPTSEIISIPYNLYTTFKKVSNVLEQQLSIIKTTTILTNDTEKKISKDKWFNIRRQLWMYFLISPKKVLGFIEHIENELKMVTRSRLNV</sequence>
<dbReference type="GeneID" id="108562835"/>
<name>A0ABM1MQE3_NICVS</name>
<keyword evidence="3" id="KW-0963">Cytoplasm</keyword>
<keyword evidence="12" id="KW-1185">Reference proteome</keyword>
<keyword evidence="4" id="KW-0132">Cell division</keyword>
<dbReference type="RefSeq" id="XP_017776793.1">
    <property type="nucleotide sequence ID" value="XM_017921304.1"/>
</dbReference>
<dbReference type="InterPro" id="IPR032733">
    <property type="entry name" value="HAUS3_N"/>
</dbReference>
<keyword evidence="7 10" id="KW-0175">Coiled coil</keyword>
<evidence type="ECO:0000256" key="4">
    <source>
        <dbReference type="ARBA" id="ARBA00022618"/>
    </source>
</evidence>
<evidence type="ECO:0000259" key="11">
    <source>
        <dbReference type="Pfam" id="PF14932"/>
    </source>
</evidence>
<accession>A0ABM1MQE3</accession>
<gene>
    <name evidence="13" type="primary">LOC108562835</name>
</gene>
<dbReference type="Proteomes" id="UP000695000">
    <property type="component" value="Unplaced"/>
</dbReference>
<organism evidence="12 13">
    <name type="scientific">Nicrophorus vespilloides</name>
    <name type="common">Boreal carrion beetle</name>
    <dbReference type="NCBI Taxonomy" id="110193"/>
    <lineage>
        <taxon>Eukaryota</taxon>
        <taxon>Metazoa</taxon>
        <taxon>Ecdysozoa</taxon>
        <taxon>Arthropoda</taxon>
        <taxon>Hexapoda</taxon>
        <taxon>Insecta</taxon>
        <taxon>Pterygota</taxon>
        <taxon>Neoptera</taxon>
        <taxon>Endopterygota</taxon>
        <taxon>Coleoptera</taxon>
        <taxon>Polyphaga</taxon>
        <taxon>Staphyliniformia</taxon>
        <taxon>Silphidae</taxon>
        <taxon>Nicrophorinae</taxon>
        <taxon>Nicrophorus</taxon>
    </lineage>
</organism>
<evidence type="ECO:0000256" key="8">
    <source>
        <dbReference type="ARBA" id="ARBA00023212"/>
    </source>
</evidence>
<reference evidence="13" key="1">
    <citation type="submission" date="2025-08" db="UniProtKB">
        <authorList>
            <consortium name="RefSeq"/>
        </authorList>
    </citation>
    <scope>IDENTIFICATION</scope>
    <source>
        <tissue evidence="13">Whole Larva</tissue>
    </source>
</reference>